<dbReference type="PROSITE" id="PS00514">
    <property type="entry name" value="FIBRINOGEN_C_1"/>
    <property type="match status" value="1"/>
</dbReference>
<dbReference type="PANTHER" id="PTHR19143">
    <property type="entry name" value="FIBRINOGEN/TENASCIN/ANGIOPOEITIN"/>
    <property type="match status" value="1"/>
</dbReference>
<accession>A0A8B7Z5G8</accession>
<evidence type="ECO:0000313" key="5">
    <source>
        <dbReference type="RefSeq" id="XP_022100035.1"/>
    </source>
</evidence>
<dbReference type="SUPFAM" id="SSF56496">
    <property type="entry name" value="Fibrinogen C-terminal domain-like"/>
    <property type="match status" value="1"/>
</dbReference>
<dbReference type="OMA" id="GAWWFVL"/>
<name>A0A8B7Z5G8_ACAPL</name>
<dbReference type="InterPro" id="IPR014716">
    <property type="entry name" value="Fibrinogen_a/b/g_C_1"/>
</dbReference>
<keyword evidence="1" id="KW-1015">Disulfide bond</keyword>
<dbReference type="SMART" id="SM00186">
    <property type="entry name" value="FBG"/>
    <property type="match status" value="1"/>
</dbReference>
<dbReference type="InterPro" id="IPR036056">
    <property type="entry name" value="Fibrinogen-like_C"/>
</dbReference>
<dbReference type="SUPFAM" id="SSF57414">
    <property type="entry name" value="Hairpin loop containing domain-like"/>
    <property type="match status" value="1"/>
</dbReference>
<dbReference type="Proteomes" id="UP000694845">
    <property type="component" value="Unplaced"/>
</dbReference>
<gene>
    <name evidence="5" type="primary">LOC110984309</name>
</gene>
<proteinExistence type="predicted"/>
<feature type="domain" description="Fibrinogen C-terminal" evidence="3">
    <location>
        <begin position="103"/>
        <end position="325"/>
    </location>
</feature>
<dbReference type="CDD" id="cd00087">
    <property type="entry name" value="FReD"/>
    <property type="match status" value="1"/>
</dbReference>
<evidence type="ECO:0000313" key="4">
    <source>
        <dbReference type="Proteomes" id="UP000694845"/>
    </source>
</evidence>
<organism evidence="4 5">
    <name type="scientific">Acanthaster planci</name>
    <name type="common">Crown-of-thorns starfish</name>
    <dbReference type="NCBI Taxonomy" id="133434"/>
    <lineage>
        <taxon>Eukaryota</taxon>
        <taxon>Metazoa</taxon>
        <taxon>Echinodermata</taxon>
        <taxon>Eleutherozoa</taxon>
        <taxon>Asterozoa</taxon>
        <taxon>Asteroidea</taxon>
        <taxon>Valvatacea</taxon>
        <taxon>Valvatida</taxon>
        <taxon>Acanthasteridae</taxon>
        <taxon>Acanthaster</taxon>
    </lineage>
</organism>
<dbReference type="FunFam" id="3.90.215.10:FF:000001">
    <property type="entry name" value="Tenascin isoform 1"/>
    <property type="match status" value="1"/>
</dbReference>
<dbReference type="GO" id="GO:0005615">
    <property type="term" value="C:extracellular space"/>
    <property type="evidence" value="ECO:0007669"/>
    <property type="project" value="TreeGrafter"/>
</dbReference>
<evidence type="ECO:0000256" key="1">
    <source>
        <dbReference type="ARBA" id="ARBA00023157"/>
    </source>
</evidence>
<protein>
    <submittedName>
        <fullName evidence="5">Ryncolin-2-like</fullName>
    </submittedName>
</protein>
<dbReference type="KEGG" id="aplc:110984309"/>
<evidence type="ECO:0000259" key="3">
    <source>
        <dbReference type="PROSITE" id="PS51406"/>
    </source>
</evidence>
<dbReference type="Pfam" id="PF00147">
    <property type="entry name" value="Fibrinogen_C"/>
    <property type="match status" value="1"/>
</dbReference>
<dbReference type="PROSITE" id="PS51406">
    <property type="entry name" value="FIBRINOGEN_C_2"/>
    <property type="match status" value="1"/>
</dbReference>
<sequence length="331" mass="37006">MSTTSSSANSNRLVTKCRASYSYSEYTSEVWLEIIPSQGSEHLTEVCGRDCTLDPRCASYNYQASGGVCELSNVSRIESPVDLVELGGSFYFDRNKDTLLCSARLDVDNSTCQMLYRAGHRTNGVYTIYPSGHEESGGAVVYCDMETDGGGWMVVQRRQDGSGDFYRTWAEYESGFGNLTGEFWSGNRLLHNLTASGEWQLIVNLEDWEDNTAWAEYGEFGLSGEEYRLRASAYNPASTAGDSLALHNGKLFTTKDHDNDGSNMGNCAHDYQGAWWFVLCLDANLNGPYHRNGSIAQEGHGVIWSRWKGYFTSLKRCSMKIREVKCYNRLG</sequence>
<evidence type="ECO:0000259" key="2">
    <source>
        <dbReference type="PROSITE" id="PS50948"/>
    </source>
</evidence>
<dbReference type="RefSeq" id="XP_022100035.1">
    <property type="nucleotide sequence ID" value="XM_022244343.1"/>
</dbReference>
<dbReference type="InterPro" id="IPR003609">
    <property type="entry name" value="Pan_app"/>
</dbReference>
<dbReference type="Pfam" id="PF00024">
    <property type="entry name" value="PAN_1"/>
    <property type="match status" value="1"/>
</dbReference>
<dbReference type="InterPro" id="IPR002181">
    <property type="entry name" value="Fibrinogen_a/b/g_C_dom"/>
</dbReference>
<keyword evidence="4" id="KW-1185">Reference proteome</keyword>
<dbReference type="InterPro" id="IPR020837">
    <property type="entry name" value="Fibrinogen_CS"/>
</dbReference>
<dbReference type="PROSITE" id="PS50948">
    <property type="entry name" value="PAN"/>
    <property type="match status" value="1"/>
</dbReference>
<dbReference type="AlphaFoldDB" id="A0A8B7Z5G8"/>
<dbReference type="PANTHER" id="PTHR19143:SF458">
    <property type="entry name" value="FIBRINOGEN C-TERMINAL DOMAIN-CONTAINING PROTEIN-RELATED"/>
    <property type="match status" value="1"/>
</dbReference>
<dbReference type="NCBIfam" id="NF040941">
    <property type="entry name" value="GGGWT_bact"/>
    <property type="match status" value="1"/>
</dbReference>
<feature type="domain" description="Apple" evidence="2">
    <location>
        <begin position="17"/>
        <end position="96"/>
    </location>
</feature>
<dbReference type="Gene3D" id="3.90.215.10">
    <property type="entry name" value="Gamma Fibrinogen, chain A, domain 1"/>
    <property type="match status" value="1"/>
</dbReference>
<reference evidence="5" key="1">
    <citation type="submission" date="2025-08" db="UniProtKB">
        <authorList>
            <consortium name="RefSeq"/>
        </authorList>
    </citation>
    <scope>IDENTIFICATION</scope>
</reference>
<dbReference type="GeneID" id="110984309"/>
<dbReference type="OrthoDB" id="6145874at2759"/>
<dbReference type="InterPro" id="IPR050373">
    <property type="entry name" value="Fibrinogen_C-term_domain"/>
</dbReference>